<evidence type="ECO:0000256" key="1">
    <source>
        <dbReference type="SAM" id="Phobius"/>
    </source>
</evidence>
<comment type="caution">
    <text evidence="2">The sequence shown here is derived from an EMBL/GenBank/DDBJ whole genome shotgun (WGS) entry which is preliminary data.</text>
</comment>
<dbReference type="RefSeq" id="WP_234219259.1">
    <property type="nucleotide sequence ID" value="NZ_JAGQAF010000004.1"/>
</dbReference>
<dbReference type="AlphaFoldDB" id="A0A9Q3WK57"/>
<protein>
    <submittedName>
        <fullName evidence="2">Uncharacterized protein</fullName>
    </submittedName>
</protein>
<evidence type="ECO:0000313" key="2">
    <source>
        <dbReference type="EMBL" id="MCE8537399.1"/>
    </source>
</evidence>
<keyword evidence="1" id="KW-0812">Transmembrane</keyword>
<reference evidence="2" key="1">
    <citation type="journal article" date="2021" name="Environ. Microbiol.">
        <title>Cryptic niche differentiation of novel sediment ecotypes of Rugeria pomeroyi correlates with nitrate respiration.</title>
        <authorList>
            <person name="Lin X."/>
            <person name="McNichol J."/>
            <person name="Chu X."/>
            <person name="Qian Y."/>
            <person name="Luo H."/>
        </authorList>
    </citation>
    <scope>NUCLEOTIDE SEQUENCE</scope>
    <source>
        <strain evidence="2">SZCCDBB064</strain>
    </source>
</reference>
<feature type="transmembrane region" description="Helical" evidence="1">
    <location>
        <begin position="61"/>
        <end position="83"/>
    </location>
</feature>
<keyword evidence="1" id="KW-0472">Membrane</keyword>
<evidence type="ECO:0000313" key="3">
    <source>
        <dbReference type="Proteomes" id="UP000813672"/>
    </source>
</evidence>
<feature type="transmembrane region" description="Helical" evidence="1">
    <location>
        <begin position="6"/>
        <end position="23"/>
    </location>
</feature>
<organism evidence="2 3">
    <name type="scientific">Ruegeria pomeroyi</name>
    <dbReference type="NCBI Taxonomy" id="89184"/>
    <lineage>
        <taxon>Bacteria</taxon>
        <taxon>Pseudomonadati</taxon>
        <taxon>Pseudomonadota</taxon>
        <taxon>Alphaproteobacteria</taxon>
        <taxon>Rhodobacterales</taxon>
        <taxon>Roseobacteraceae</taxon>
        <taxon>Ruegeria</taxon>
    </lineage>
</organism>
<proteinExistence type="predicted"/>
<name>A0A9Q3WK57_9RHOB</name>
<keyword evidence="1" id="KW-1133">Transmembrane helix</keyword>
<dbReference type="Proteomes" id="UP000813672">
    <property type="component" value="Unassembled WGS sequence"/>
</dbReference>
<accession>A0A9Q3WK57</accession>
<feature type="transmembrane region" description="Helical" evidence="1">
    <location>
        <begin position="30"/>
        <end position="49"/>
    </location>
</feature>
<gene>
    <name evidence="2" type="ORF">KBY27_08015</name>
</gene>
<dbReference type="EMBL" id="JAGQAF010000004">
    <property type="protein sequence ID" value="MCE8537399.1"/>
    <property type="molecule type" value="Genomic_DNA"/>
</dbReference>
<sequence length="89" mass="9164">MEAEFAIPLALLALGLAVGAFLARIGAALWALVGALLAAIAVWLLIFQSQRFAWEGMGPGIVAMLFCAPLGLGLLLGAGIGCLRRRSDG</sequence>